<dbReference type="AlphaFoldDB" id="A0AAN8W2V8"/>
<accession>A0AAN8W2V8</accession>
<keyword evidence="3" id="KW-1185">Reference proteome</keyword>
<dbReference type="InterPro" id="IPR052929">
    <property type="entry name" value="RNase_H-like_EbsB-rel"/>
</dbReference>
<dbReference type="GO" id="GO:0003676">
    <property type="term" value="F:nucleic acid binding"/>
    <property type="evidence" value="ECO:0007669"/>
    <property type="project" value="InterPro"/>
</dbReference>
<dbReference type="PANTHER" id="PTHR47074:SF11">
    <property type="entry name" value="REVERSE TRANSCRIPTASE-LIKE PROTEIN"/>
    <property type="match status" value="1"/>
</dbReference>
<dbReference type="EMBL" id="JBAMMX010000006">
    <property type="protein sequence ID" value="KAK6938953.1"/>
    <property type="molecule type" value="Genomic_DNA"/>
</dbReference>
<feature type="domain" description="RNase H type-1" evidence="1">
    <location>
        <begin position="144"/>
        <end position="195"/>
    </location>
</feature>
<gene>
    <name evidence="2" type="ORF">RJ641_032461</name>
</gene>
<evidence type="ECO:0000313" key="3">
    <source>
        <dbReference type="Proteomes" id="UP001370490"/>
    </source>
</evidence>
<protein>
    <submittedName>
        <fullName evidence="2">Ribonuclease H domain</fullName>
    </submittedName>
</protein>
<dbReference type="InterPro" id="IPR002156">
    <property type="entry name" value="RNaseH_domain"/>
</dbReference>
<reference evidence="2 3" key="1">
    <citation type="submission" date="2023-12" db="EMBL/GenBank/DDBJ databases">
        <title>A high-quality genome assembly for Dillenia turbinata (Dilleniales).</title>
        <authorList>
            <person name="Chanderbali A."/>
        </authorList>
    </citation>
    <scope>NUCLEOTIDE SEQUENCE [LARGE SCALE GENOMIC DNA]</scope>
    <source>
        <strain evidence="2">LSX21</strain>
        <tissue evidence="2">Leaf</tissue>
    </source>
</reference>
<organism evidence="2 3">
    <name type="scientific">Dillenia turbinata</name>
    <dbReference type="NCBI Taxonomy" id="194707"/>
    <lineage>
        <taxon>Eukaryota</taxon>
        <taxon>Viridiplantae</taxon>
        <taxon>Streptophyta</taxon>
        <taxon>Embryophyta</taxon>
        <taxon>Tracheophyta</taxon>
        <taxon>Spermatophyta</taxon>
        <taxon>Magnoliopsida</taxon>
        <taxon>eudicotyledons</taxon>
        <taxon>Gunneridae</taxon>
        <taxon>Pentapetalae</taxon>
        <taxon>Dilleniales</taxon>
        <taxon>Dilleniaceae</taxon>
        <taxon>Dillenia</taxon>
    </lineage>
</organism>
<evidence type="ECO:0000313" key="2">
    <source>
        <dbReference type="EMBL" id="KAK6938953.1"/>
    </source>
</evidence>
<dbReference type="GO" id="GO:0004523">
    <property type="term" value="F:RNA-DNA hybrid ribonuclease activity"/>
    <property type="evidence" value="ECO:0007669"/>
    <property type="project" value="InterPro"/>
</dbReference>
<sequence length="204" mass="22942">MAFQGGLFRCIRRARSQLYWEESFAVQGGANESRARGSEALRDILPTKRNSLHKGLNVESACCACGEQEDLAHVLFYCSKSCSWELFGLEIDDNLISFEAFFSNILSSVLPGEEAMVIHQLTQDYTQRENSRWSKPQFGRMKFNADTSNFKEANRTRYGAIARDHEGKFISGFSGSVLGCWSPKKAEAMALHEALIWNLVLLLG</sequence>
<dbReference type="Proteomes" id="UP001370490">
    <property type="component" value="Unassembled WGS sequence"/>
</dbReference>
<comment type="caution">
    <text evidence="2">The sequence shown here is derived from an EMBL/GenBank/DDBJ whole genome shotgun (WGS) entry which is preliminary data.</text>
</comment>
<dbReference type="PANTHER" id="PTHR47074">
    <property type="entry name" value="BNAC02G40300D PROTEIN"/>
    <property type="match status" value="1"/>
</dbReference>
<name>A0AAN8W2V8_9MAGN</name>
<evidence type="ECO:0000259" key="1">
    <source>
        <dbReference type="Pfam" id="PF13456"/>
    </source>
</evidence>
<proteinExistence type="predicted"/>
<dbReference type="Pfam" id="PF13456">
    <property type="entry name" value="RVT_3"/>
    <property type="match status" value="1"/>
</dbReference>